<keyword evidence="1" id="KW-0812">Transmembrane</keyword>
<evidence type="ECO:0000313" key="2">
    <source>
        <dbReference type="EnsemblPlants" id="HORVU.MOREX.r3.2HG0145010.1.CDS1"/>
    </source>
</evidence>
<organism evidence="2 3">
    <name type="scientific">Hordeum vulgare subsp. vulgare</name>
    <name type="common">Domesticated barley</name>
    <dbReference type="NCBI Taxonomy" id="112509"/>
    <lineage>
        <taxon>Eukaryota</taxon>
        <taxon>Viridiplantae</taxon>
        <taxon>Streptophyta</taxon>
        <taxon>Embryophyta</taxon>
        <taxon>Tracheophyta</taxon>
        <taxon>Spermatophyta</taxon>
        <taxon>Magnoliopsida</taxon>
        <taxon>Liliopsida</taxon>
        <taxon>Poales</taxon>
        <taxon>Poaceae</taxon>
        <taxon>BOP clade</taxon>
        <taxon>Pooideae</taxon>
        <taxon>Triticodae</taxon>
        <taxon>Triticeae</taxon>
        <taxon>Hordeinae</taxon>
        <taxon>Hordeum</taxon>
    </lineage>
</organism>
<keyword evidence="1" id="KW-0472">Membrane</keyword>
<dbReference type="AlphaFoldDB" id="A0A8I7B5T0"/>
<evidence type="ECO:0000256" key="1">
    <source>
        <dbReference type="SAM" id="Phobius"/>
    </source>
</evidence>
<reference evidence="2" key="2">
    <citation type="submission" date="2020-10" db="EMBL/GenBank/DDBJ databases">
        <authorList>
            <person name="Scholz U."/>
            <person name="Mascher M."/>
            <person name="Fiebig A."/>
        </authorList>
    </citation>
    <scope>NUCLEOTIDE SEQUENCE [LARGE SCALE GENOMIC DNA]</scope>
    <source>
        <strain evidence="2">cv. Morex</strain>
    </source>
</reference>
<dbReference type="Gramene" id="HORVU.MOREX.r3.2HG0145010.1">
    <property type="protein sequence ID" value="HORVU.MOREX.r3.2HG0145010.1.CDS1"/>
    <property type="gene ID" value="HORVU.MOREX.r3.2HG0145010"/>
</dbReference>
<keyword evidence="1" id="KW-1133">Transmembrane helix</keyword>
<dbReference type="Proteomes" id="UP000011116">
    <property type="component" value="Chromosome 2H"/>
</dbReference>
<accession>A0A8I7B5T0</accession>
<proteinExistence type="predicted"/>
<sequence>MKEHFDLHNKSGIDHSTRSVRSRWSTINRDCQNWAAAQKAVDMLNPSGTNDIDRVCAISSMFIMLVLGVCSANLFFCSSILHKTCSKERRRRPRKRTSRKGDHLPCLIAMKN</sequence>
<feature type="transmembrane region" description="Helical" evidence="1">
    <location>
        <begin position="57"/>
        <end position="81"/>
    </location>
</feature>
<evidence type="ECO:0000313" key="3">
    <source>
        <dbReference type="Proteomes" id="UP000011116"/>
    </source>
</evidence>
<reference evidence="3" key="1">
    <citation type="journal article" date="2012" name="Nature">
        <title>A physical, genetic and functional sequence assembly of the barley genome.</title>
        <authorList>
            <consortium name="The International Barley Genome Sequencing Consortium"/>
            <person name="Mayer K.F."/>
            <person name="Waugh R."/>
            <person name="Brown J.W."/>
            <person name="Schulman A."/>
            <person name="Langridge P."/>
            <person name="Platzer M."/>
            <person name="Fincher G.B."/>
            <person name="Muehlbauer G.J."/>
            <person name="Sato K."/>
            <person name="Close T.J."/>
            <person name="Wise R.P."/>
            <person name="Stein N."/>
        </authorList>
    </citation>
    <scope>NUCLEOTIDE SEQUENCE [LARGE SCALE GENOMIC DNA]</scope>
    <source>
        <strain evidence="3">cv. Morex</strain>
    </source>
</reference>
<dbReference type="EnsemblPlants" id="HORVU.MOREX.r3.2HG0145010.1">
    <property type="protein sequence ID" value="HORVU.MOREX.r3.2HG0145010.1.CDS1"/>
    <property type="gene ID" value="HORVU.MOREX.r3.2HG0145010"/>
</dbReference>
<keyword evidence="3" id="KW-1185">Reference proteome</keyword>
<name>A0A8I7B5T0_HORVV</name>
<protein>
    <submittedName>
        <fullName evidence="2">Uncharacterized protein</fullName>
    </submittedName>
</protein>
<dbReference type="PANTHER" id="PTHR45125">
    <property type="entry name" value="F21J9.4-RELATED"/>
    <property type="match status" value="1"/>
</dbReference>
<dbReference type="PANTHER" id="PTHR45125:SF43">
    <property type="entry name" value="NO APICAL MERISTEM-ASSOCIATED C-TERMINAL DOMAIN-CONTAINING PROTEIN"/>
    <property type="match status" value="1"/>
</dbReference>
<reference evidence="2" key="3">
    <citation type="submission" date="2022-01" db="UniProtKB">
        <authorList>
            <consortium name="EnsemblPlants"/>
        </authorList>
    </citation>
    <scope>IDENTIFICATION</scope>
    <source>
        <strain evidence="2">subsp. vulgare</strain>
    </source>
</reference>